<proteinExistence type="predicted"/>
<dbReference type="AlphaFoldDB" id="A0AAV7HUT0"/>
<comment type="caution">
    <text evidence="1">The sequence shown here is derived from an EMBL/GenBank/DDBJ whole genome shotgun (WGS) entry which is preliminary data.</text>
</comment>
<gene>
    <name evidence="1" type="ORF">KQX54_016460</name>
</gene>
<dbReference type="EMBL" id="JAHXZJ010002982">
    <property type="protein sequence ID" value="KAH0535445.1"/>
    <property type="molecule type" value="Genomic_DNA"/>
</dbReference>
<keyword evidence="2" id="KW-1185">Reference proteome</keyword>
<organism evidence="1 2">
    <name type="scientific">Cotesia glomerata</name>
    <name type="common">Lepidopteran parasitic wasp</name>
    <name type="synonym">Apanteles glomeratus</name>
    <dbReference type="NCBI Taxonomy" id="32391"/>
    <lineage>
        <taxon>Eukaryota</taxon>
        <taxon>Metazoa</taxon>
        <taxon>Ecdysozoa</taxon>
        <taxon>Arthropoda</taxon>
        <taxon>Hexapoda</taxon>
        <taxon>Insecta</taxon>
        <taxon>Pterygota</taxon>
        <taxon>Neoptera</taxon>
        <taxon>Endopterygota</taxon>
        <taxon>Hymenoptera</taxon>
        <taxon>Apocrita</taxon>
        <taxon>Ichneumonoidea</taxon>
        <taxon>Braconidae</taxon>
        <taxon>Microgastrinae</taxon>
        <taxon>Cotesia</taxon>
    </lineage>
</organism>
<protein>
    <submittedName>
        <fullName evidence="1">Uncharacterized protein</fullName>
    </submittedName>
</protein>
<dbReference type="Proteomes" id="UP000826195">
    <property type="component" value="Unassembled WGS sequence"/>
</dbReference>
<reference evidence="1 2" key="1">
    <citation type="journal article" date="2021" name="J. Hered.">
        <title>A chromosome-level genome assembly of the parasitoid wasp, Cotesia glomerata (Hymenoptera: Braconidae).</title>
        <authorList>
            <person name="Pinto B.J."/>
            <person name="Weis J.J."/>
            <person name="Gamble T."/>
            <person name="Ode P.J."/>
            <person name="Paul R."/>
            <person name="Zaspel J.M."/>
        </authorList>
    </citation>
    <scope>NUCLEOTIDE SEQUENCE [LARGE SCALE GENOMIC DNA]</scope>
    <source>
        <strain evidence="1">CgM1</strain>
    </source>
</reference>
<evidence type="ECO:0000313" key="1">
    <source>
        <dbReference type="EMBL" id="KAH0535445.1"/>
    </source>
</evidence>
<name>A0AAV7HUT0_COTGL</name>
<evidence type="ECO:0000313" key="2">
    <source>
        <dbReference type="Proteomes" id="UP000826195"/>
    </source>
</evidence>
<sequence>MLRFIIDIGGNAFIGDSSSARREMRDARCIEQPRCEGEQEQDRAKVDEIKHPEVVERGNCSVRDPELR</sequence>
<accession>A0AAV7HUT0</accession>